<gene>
    <name evidence="1" type="ORF">SY86_11240</name>
</gene>
<organism evidence="1 2">
    <name type="scientific">Erwinia tracheiphila</name>
    <dbReference type="NCBI Taxonomy" id="65700"/>
    <lineage>
        <taxon>Bacteria</taxon>
        <taxon>Pseudomonadati</taxon>
        <taxon>Pseudomonadota</taxon>
        <taxon>Gammaproteobacteria</taxon>
        <taxon>Enterobacterales</taxon>
        <taxon>Erwiniaceae</taxon>
        <taxon>Erwinia</taxon>
    </lineage>
</organism>
<evidence type="ECO:0000313" key="1">
    <source>
        <dbReference type="EMBL" id="KKF35873.1"/>
    </source>
</evidence>
<reference evidence="1 2" key="1">
    <citation type="submission" date="2015-01" db="EMBL/GenBank/DDBJ databases">
        <title>Erwinia tracheiphila.</title>
        <authorList>
            <person name="Shapiro L.R."/>
        </authorList>
    </citation>
    <scope>NUCLEOTIDE SEQUENCE [LARGE SCALE GENOMIC DNA]</scope>
    <source>
        <strain evidence="1 2">BuffGH</strain>
    </source>
</reference>
<name>A0A0M2KF50_9GAMM</name>
<dbReference type="STRING" id="65700.SY86_11240"/>
<sequence length="200" mass="22985">MAKALSEPDEPEDSVRLALLNAKLTGADIAAPAEPDWERVVKEGIERALKQQTEQTQQRQIHEREWEAYMCELDSQEPEMAEAGPPPDDGEMDRMVEEQRARYLTLLPGATAELLTDYVVWYLIHSTTTVEEERDAWARRTWQQKGPYRPAAEAEQLPERWKPLVREGETRWSLERNAAAAGFFDVDDYLQWRQDGGTVA</sequence>
<comment type="caution">
    <text evidence="1">The sequence shown here is derived from an EMBL/GenBank/DDBJ whole genome shotgun (WGS) entry which is preliminary data.</text>
</comment>
<dbReference type="Proteomes" id="UP000033924">
    <property type="component" value="Unassembled WGS sequence"/>
</dbReference>
<evidence type="ECO:0000313" key="2">
    <source>
        <dbReference type="Proteomes" id="UP000033924"/>
    </source>
</evidence>
<dbReference type="AlphaFoldDB" id="A0A0M2KF50"/>
<accession>A0A0M2KF50</accession>
<keyword evidence="2" id="KW-1185">Reference proteome</keyword>
<dbReference type="EMBL" id="JXNU01000003">
    <property type="protein sequence ID" value="KKF35873.1"/>
    <property type="molecule type" value="Genomic_DNA"/>
</dbReference>
<proteinExistence type="predicted"/>
<dbReference type="PATRIC" id="fig|65700.7.peg.2834"/>
<protein>
    <submittedName>
        <fullName evidence="1">Uncharacterized protein</fullName>
    </submittedName>
</protein>